<accession>A0AAE4G696</accession>
<gene>
    <name evidence="2" type="ORF">RJN63_06800</name>
</gene>
<organism evidence="2">
    <name type="scientific">Herbaspirillum huttiense subsp. nephrolepidis</name>
    <dbReference type="NCBI Taxonomy" id="3075126"/>
    <lineage>
        <taxon>Bacteria</taxon>
        <taxon>Pseudomonadati</taxon>
        <taxon>Pseudomonadota</taxon>
        <taxon>Betaproteobacteria</taxon>
        <taxon>Burkholderiales</taxon>
        <taxon>Oxalobacteraceae</taxon>
        <taxon>Herbaspirillum</taxon>
    </lineage>
</organism>
<dbReference type="EMBL" id="JAVRAA010000003">
    <property type="protein sequence ID" value="MDT0336525.1"/>
    <property type="molecule type" value="Genomic_DNA"/>
</dbReference>
<protein>
    <submittedName>
        <fullName evidence="2">Imm42 family immunity protein</fullName>
    </submittedName>
</protein>
<name>A0AAE4G696_9BURK</name>
<dbReference type="InterPro" id="IPR028958">
    <property type="entry name" value="Imm42"/>
</dbReference>
<reference evidence="2" key="1">
    <citation type="submission" date="2023-02" db="EMBL/GenBank/DDBJ databases">
        <title>Description of Herbaspirillum huttiense subsp. nephrolepsisexaltata and Herbaspirillum huttiense subsp. lycopersicon.</title>
        <authorList>
            <person name="Poudel M."/>
            <person name="Sharma A."/>
            <person name="Goss E."/>
            <person name="Tapia J.H."/>
            <person name="Harmon C.M."/>
            <person name="Jones J.B."/>
        </authorList>
    </citation>
    <scope>NUCLEOTIDE SEQUENCE</scope>
    <source>
        <strain evidence="2">NC40101</strain>
    </source>
</reference>
<dbReference type="RefSeq" id="WP_310836602.1">
    <property type="nucleotide sequence ID" value="NZ_JAVLSM010000004.1"/>
</dbReference>
<proteinExistence type="predicted"/>
<evidence type="ECO:0000313" key="2">
    <source>
        <dbReference type="EMBL" id="MDT0336525.1"/>
    </source>
</evidence>
<feature type="compositionally biased region" description="Polar residues" evidence="1">
    <location>
        <begin position="204"/>
        <end position="214"/>
    </location>
</feature>
<feature type="region of interest" description="Disordered" evidence="1">
    <location>
        <begin position="192"/>
        <end position="214"/>
    </location>
</feature>
<dbReference type="AlphaFoldDB" id="A0AAE4G696"/>
<comment type="caution">
    <text evidence="2">The sequence shown here is derived from an EMBL/GenBank/DDBJ whole genome shotgun (WGS) entry which is preliminary data.</text>
</comment>
<sequence length="214" mass="24516">MLAGNSINFAFWYDVVEGNDSFCFGPFNIFVNSQLLLCNSEDNFTLNIIASDLRRSFDRLDRLDDLEPGFDADEIFEKAMHTHGYQTKSDPVFPPSWWAHSDDRISKLLDLFIEIEAERRTDPPFGVELSMYVEISDKGWRFFLFKCGSKEVLLCSNDWGKTVHCYELPPGEVRYAVEEFLVVEHFPKTQSLGQQEACERPRTSAGNTVSDSGE</sequence>
<evidence type="ECO:0000256" key="1">
    <source>
        <dbReference type="SAM" id="MobiDB-lite"/>
    </source>
</evidence>
<dbReference type="Pfam" id="PF15593">
    <property type="entry name" value="Imm42"/>
    <property type="match status" value="1"/>
</dbReference>